<dbReference type="InterPro" id="IPR044872">
    <property type="entry name" value="CcmK/CsoS1_BMC"/>
</dbReference>
<dbReference type="InterPro" id="IPR037233">
    <property type="entry name" value="CcmK-like_sf"/>
</dbReference>
<dbReference type="SUPFAM" id="SSF143414">
    <property type="entry name" value="CcmK-like"/>
    <property type="match status" value="1"/>
</dbReference>
<comment type="similarity">
    <text evidence="3">Belongs to the bacterial microcompartments protein family.</text>
</comment>
<dbReference type="SMART" id="SM00877">
    <property type="entry name" value="BMC"/>
    <property type="match status" value="1"/>
</dbReference>
<dbReference type="InterPro" id="IPR050575">
    <property type="entry name" value="BMC_shell"/>
</dbReference>
<dbReference type="InterPro" id="IPR000249">
    <property type="entry name" value="BMC_dom"/>
</dbReference>
<dbReference type="PANTHER" id="PTHR33941:SF11">
    <property type="entry name" value="BACTERIAL MICROCOMPARTMENT SHELL PROTEIN PDUJ"/>
    <property type="match status" value="1"/>
</dbReference>
<dbReference type="KEGG" id="vgu:HYG85_06795"/>
<protein>
    <submittedName>
        <fullName evidence="5">BMC domain-containing protein</fullName>
    </submittedName>
</protein>
<feature type="domain" description="BMC" evidence="4">
    <location>
        <begin position="4"/>
        <end position="87"/>
    </location>
</feature>
<evidence type="ECO:0000256" key="2">
    <source>
        <dbReference type="ARBA" id="ARBA00024446"/>
    </source>
</evidence>
<dbReference type="Gene3D" id="3.30.70.1710">
    <property type="match status" value="1"/>
</dbReference>
<sequence length="100" mass="10801">MVKALGLVEISGLVPAINALDGMLKTADVEFVTWEKKLGGRLVTIIVTGTVSSVSEAVDYVANMRDIKLAAHAVIPSPHEELDKLIEMSTEKYKYLNGGE</sequence>
<name>A0A8J8MFP5_9FIRM</name>
<evidence type="ECO:0000256" key="3">
    <source>
        <dbReference type="PROSITE-ProRule" id="PRU01278"/>
    </source>
</evidence>
<dbReference type="AlphaFoldDB" id="A0A8J8MFP5"/>
<keyword evidence="6" id="KW-1185">Reference proteome</keyword>
<dbReference type="EMBL" id="CP058561">
    <property type="protein sequence ID" value="QUH31948.1"/>
    <property type="molecule type" value="Genomic_DNA"/>
</dbReference>
<proteinExistence type="inferred from homology"/>
<evidence type="ECO:0000256" key="1">
    <source>
        <dbReference type="ARBA" id="ARBA00024322"/>
    </source>
</evidence>
<dbReference type="PROSITE" id="PS51930">
    <property type="entry name" value="BMC_2"/>
    <property type="match status" value="1"/>
</dbReference>
<dbReference type="CDD" id="cd07045">
    <property type="entry name" value="BMC_CcmK_like"/>
    <property type="match status" value="1"/>
</dbReference>
<gene>
    <name evidence="5" type="ORF">HYG85_06795</name>
</gene>
<evidence type="ECO:0000313" key="6">
    <source>
        <dbReference type="Proteomes" id="UP000677305"/>
    </source>
</evidence>
<dbReference type="GO" id="GO:0031469">
    <property type="term" value="C:bacterial microcompartment"/>
    <property type="evidence" value="ECO:0007669"/>
    <property type="project" value="UniProtKB-SubCell"/>
</dbReference>
<organism evidence="5 6">
    <name type="scientific">Vallitalea guaymasensis</name>
    <dbReference type="NCBI Taxonomy" id="1185412"/>
    <lineage>
        <taxon>Bacteria</taxon>
        <taxon>Bacillati</taxon>
        <taxon>Bacillota</taxon>
        <taxon>Clostridia</taxon>
        <taxon>Lachnospirales</taxon>
        <taxon>Vallitaleaceae</taxon>
        <taxon>Vallitalea</taxon>
    </lineage>
</organism>
<dbReference type="Proteomes" id="UP000677305">
    <property type="component" value="Chromosome"/>
</dbReference>
<dbReference type="PANTHER" id="PTHR33941">
    <property type="entry name" value="PROPANEDIOL UTILIZATION PROTEIN PDUA"/>
    <property type="match status" value="1"/>
</dbReference>
<reference evidence="5 6" key="1">
    <citation type="submission" date="2020-07" db="EMBL/GenBank/DDBJ databases">
        <title>Vallitalea guaymasensis genome.</title>
        <authorList>
            <person name="Postec A."/>
        </authorList>
    </citation>
    <scope>NUCLEOTIDE SEQUENCE [LARGE SCALE GENOMIC DNA]</scope>
    <source>
        <strain evidence="5 6">Ra1766G1</strain>
    </source>
</reference>
<comment type="subcellular location">
    <subcellularLocation>
        <location evidence="1">Bacterial microcompartment</location>
    </subcellularLocation>
</comment>
<accession>A0A8J8MFP5</accession>
<evidence type="ECO:0000259" key="4">
    <source>
        <dbReference type="PROSITE" id="PS51930"/>
    </source>
</evidence>
<keyword evidence="2" id="KW-1283">Bacterial microcompartment</keyword>
<dbReference type="Pfam" id="PF00936">
    <property type="entry name" value="BMC"/>
    <property type="match status" value="1"/>
</dbReference>
<evidence type="ECO:0000313" key="5">
    <source>
        <dbReference type="EMBL" id="QUH31948.1"/>
    </source>
</evidence>